<evidence type="ECO:0000313" key="8">
    <source>
        <dbReference type="EMBL" id="MBB4412073.1"/>
    </source>
</evidence>
<evidence type="ECO:0000313" key="9">
    <source>
        <dbReference type="EMBL" id="MBB4446704.1"/>
    </source>
</evidence>
<dbReference type="AlphaFoldDB" id="A0A7W6TG44"/>
<dbReference type="SUPFAM" id="SSF51905">
    <property type="entry name" value="FAD/NAD(P)-binding domain"/>
    <property type="match status" value="1"/>
</dbReference>
<protein>
    <submittedName>
        <fullName evidence="8">Aspartate oxidase</fullName>
    </submittedName>
</protein>
<dbReference type="EMBL" id="JACIHM010000003">
    <property type="protein sequence ID" value="MBB4446704.1"/>
    <property type="molecule type" value="Genomic_DNA"/>
</dbReference>
<sequence length="317" mass="32587">MMEYLDRFASHVVVVGSGLAGLVTALTLAPQPVLLLTRAALGAESSSAWAQGGIAASLGDDDSVGLHLADTLAAGDGLCDADVAAAILADAPAAMASLESFGVQFDRSPDGAYLLGLEAAHSRHRIAHVAGDGSGAAIVHALVEKVSRTPSITVMEGIEVRRLLKTDDVLSGLICASRSGPLVIPATRIVLATGGLGGLYETTTTPSGNYGQGIMLAARAGAKLADMEFVQFHPTALDAANWSAGRPLALVSEAVRGEGAILVNDRTSVFWPINRGPSLPHAMSLPELSAPKLPKAAGCSSMRERLWGKALPTVSRE</sequence>
<evidence type="ECO:0000313" key="10">
    <source>
        <dbReference type="Proteomes" id="UP000520770"/>
    </source>
</evidence>
<dbReference type="EMBL" id="JACIGY010000003">
    <property type="protein sequence ID" value="MBB4412073.1"/>
    <property type="molecule type" value="Genomic_DNA"/>
</dbReference>
<keyword evidence="3" id="KW-0274">FAD</keyword>
<dbReference type="Proteomes" id="UP000520770">
    <property type="component" value="Unassembled WGS sequence"/>
</dbReference>
<evidence type="ECO:0000256" key="1">
    <source>
        <dbReference type="ARBA" id="ARBA00001974"/>
    </source>
</evidence>
<comment type="catalytic activity">
    <reaction evidence="5">
        <text>L-aspartate + O2 = iminosuccinate + H2O2</text>
        <dbReference type="Rhea" id="RHEA:25876"/>
        <dbReference type="ChEBI" id="CHEBI:15379"/>
        <dbReference type="ChEBI" id="CHEBI:16240"/>
        <dbReference type="ChEBI" id="CHEBI:29991"/>
        <dbReference type="ChEBI" id="CHEBI:77875"/>
        <dbReference type="EC" id="1.4.3.16"/>
    </reaction>
    <physiologicalReaction direction="left-to-right" evidence="5">
        <dbReference type="Rhea" id="RHEA:25877"/>
    </physiologicalReaction>
</comment>
<dbReference type="Proteomes" id="UP000524535">
    <property type="component" value="Unassembled WGS sequence"/>
</dbReference>
<dbReference type="Gene3D" id="3.50.50.60">
    <property type="entry name" value="FAD/NAD(P)-binding domain"/>
    <property type="match status" value="1"/>
</dbReference>
<evidence type="ECO:0000313" key="11">
    <source>
        <dbReference type="Proteomes" id="UP000524535"/>
    </source>
</evidence>
<keyword evidence="11" id="KW-1185">Reference proteome</keyword>
<feature type="domain" description="FAD-dependent oxidoreductase 2 FAD-binding" evidence="6">
    <location>
        <begin position="11"/>
        <end position="266"/>
    </location>
</feature>
<dbReference type="InterPro" id="IPR003953">
    <property type="entry name" value="FAD-dep_OxRdtase_2_FAD-bd"/>
</dbReference>
<evidence type="ECO:0000256" key="2">
    <source>
        <dbReference type="ARBA" id="ARBA00022630"/>
    </source>
</evidence>
<gene>
    <name evidence="8" type="ORF">GGE31_002586</name>
    <name evidence="7" type="ORF">GGE33_003468</name>
    <name evidence="9" type="ORF">GGE35_002526</name>
</gene>
<evidence type="ECO:0000256" key="4">
    <source>
        <dbReference type="ARBA" id="ARBA00023002"/>
    </source>
</evidence>
<keyword evidence="4" id="KW-0560">Oxidoreductase</keyword>
<proteinExistence type="predicted"/>
<dbReference type="Proteomes" id="UP000576087">
    <property type="component" value="Unassembled WGS sequence"/>
</dbReference>
<dbReference type="PANTHER" id="PTHR42716">
    <property type="entry name" value="L-ASPARTATE OXIDASE"/>
    <property type="match status" value="1"/>
</dbReference>
<accession>A0A7W6TG44</accession>
<keyword evidence="2" id="KW-0285">Flavoprotein</keyword>
<evidence type="ECO:0000256" key="5">
    <source>
        <dbReference type="ARBA" id="ARBA00048305"/>
    </source>
</evidence>
<dbReference type="GO" id="GO:0008734">
    <property type="term" value="F:L-aspartate oxidase activity"/>
    <property type="evidence" value="ECO:0007669"/>
    <property type="project" value="UniProtKB-EC"/>
</dbReference>
<reference evidence="10 11" key="1">
    <citation type="submission" date="2020-08" db="EMBL/GenBank/DDBJ databases">
        <title>Genomic Encyclopedia of Type Strains, Phase IV (KMG-V): Genome sequencing to study the core and pangenomes of soil and plant-associated prokaryotes.</title>
        <authorList>
            <person name="Whitman W."/>
        </authorList>
    </citation>
    <scope>NUCLEOTIDE SEQUENCE [LARGE SCALE GENOMIC DNA]</scope>
    <source>
        <strain evidence="8 11">SEMIA 444</strain>
        <strain evidence="7 10">SEMIA 448</strain>
        <strain evidence="9 12">SEMIA 452</strain>
    </source>
</reference>
<evidence type="ECO:0000313" key="12">
    <source>
        <dbReference type="Proteomes" id="UP000576087"/>
    </source>
</evidence>
<dbReference type="Pfam" id="PF00890">
    <property type="entry name" value="FAD_binding_2"/>
    <property type="match status" value="1"/>
</dbReference>
<dbReference type="InterPro" id="IPR036188">
    <property type="entry name" value="FAD/NAD-bd_sf"/>
</dbReference>
<comment type="cofactor">
    <cofactor evidence="1">
        <name>FAD</name>
        <dbReference type="ChEBI" id="CHEBI:57692"/>
    </cofactor>
</comment>
<organism evidence="8 11">
    <name type="scientific">Aliirhizobium cellulosilyticum</name>
    <dbReference type="NCBI Taxonomy" id="393664"/>
    <lineage>
        <taxon>Bacteria</taxon>
        <taxon>Pseudomonadati</taxon>
        <taxon>Pseudomonadota</taxon>
        <taxon>Alphaproteobacteria</taxon>
        <taxon>Hyphomicrobiales</taxon>
        <taxon>Rhizobiaceae</taxon>
        <taxon>Aliirhizobium</taxon>
    </lineage>
</organism>
<comment type="caution">
    <text evidence="8">The sequence shown here is derived from an EMBL/GenBank/DDBJ whole genome shotgun (WGS) entry which is preliminary data.</text>
</comment>
<evidence type="ECO:0000256" key="3">
    <source>
        <dbReference type="ARBA" id="ARBA00022827"/>
    </source>
</evidence>
<evidence type="ECO:0000259" key="6">
    <source>
        <dbReference type="Pfam" id="PF00890"/>
    </source>
</evidence>
<name>A0A7W6TG44_9HYPH</name>
<dbReference type="EMBL" id="JACIGW010000003">
    <property type="protein sequence ID" value="MBB4349706.1"/>
    <property type="molecule type" value="Genomic_DNA"/>
</dbReference>
<dbReference type="PANTHER" id="PTHR42716:SF2">
    <property type="entry name" value="L-ASPARTATE OXIDASE, CHLOROPLASTIC"/>
    <property type="match status" value="1"/>
</dbReference>
<evidence type="ECO:0000313" key="7">
    <source>
        <dbReference type="EMBL" id="MBB4349706.1"/>
    </source>
</evidence>
<dbReference type="InterPro" id="IPR005288">
    <property type="entry name" value="NadB"/>
</dbReference>
<dbReference type="GO" id="GO:0034628">
    <property type="term" value="P:'de novo' NAD+ biosynthetic process from L-aspartate"/>
    <property type="evidence" value="ECO:0007669"/>
    <property type="project" value="TreeGrafter"/>
</dbReference>